<accession>A0A438G9V6</accession>
<comment type="caution">
    <text evidence="1">The sequence shown here is derived from an EMBL/GenBank/DDBJ whole genome shotgun (WGS) entry which is preliminary data.</text>
</comment>
<organism evidence="1 2">
    <name type="scientific">Vitis vinifera</name>
    <name type="common">Grape</name>
    <dbReference type="NCBI Taxonomy" id="29760"/>
    <lineage>
        <taxon>Eukaryota</taxon>
        <taxon>Viridiplantae</taxon>
        <taxon>Streptophyta</taxon>
        <taxon>Embryophyta</taxon>
        <taxon>Tracheophyta</taxon>
        <taxon>Spermatophyta</taxon>
        <taxon>Magnoliopsida</taxon>
        <taxon>eudicotyledons</taxon>
        <taxon>Gunneridae</taxon>
        <taxon>Pentapetalae</taxon>
        <taxon>rosids</taxon>
        <taxon>Vitales</taxon>
        <taxon>Vitaceae</taxon>
        <taxon>Viteae</taxon>
        <taxon>Vitis</taxon>
    </lineage>
</organism>
<protein>
    <submittedName>
        <fullName evidence="1">Uncharacterized protein</fullName>
    </submittedName>
</protein>
<dbReference type="Proteomes" id="UP000288805">
    <property type="component" value="Unassembled WGS sequence"/>
</dbReference>
<name>A0A438G9V6_VITVI</name>
<proteinExistence type="predicted"/>
<gene>
    <name evidence="1" type="ORF">CK203_061087</name>
</gene>
<reference evidence="1 2" key="1">
    <citation type="journal article" date="2018" name="PLoS Genet.">
        <title>Population sequencing reveals clonal diversity and ancestral inbreeding in the grapevine cultivar Chardonnay.</title>
        <authorList>
            <person name="Roach M.J."/>
            <person name="Johnson D.L."/>
            <person name="Bohlmann J."/>
            <person name="van Vuuren H.J."/>
            <person name="Jones S.J."/>
            <person name="Pretorius I.S."/>
            <person name="Schmidt S.A."/>
            <person name="Borneman A.R."/>
        </authorList>
    </citation>
    <scope>NUCLEOTIDE SEQUENCE [LARGE SCALE GENOMIC DNA]</scope>
    <source>
        <strain evidence="2">cv. Chardonnay</strain>
        <tissue evidence="1">Leaf</tissue>
    </source>
</reference>
<sequence>MASRKTPREWEQAIQVLKSYPTKFSGEGFLEKFADIYEARNQREEIIRSLKLACLLEGDVLKGRCKMHDVIRDMALCIHEYKKGTYRAEKLDKTEMFSMILYTGRDIKEYEKGHVQLSTEAAEVHMTSSDEHVLGFEGGGDATFDFAKTELALI</sequence>
<dbReference type="AlphaFoldDB" id="A0A438G9V6"/>
<dbReference type="EMBL" id="QGNW01000511">
    <property type="protein sequence ID" value="RVW68997.1"/>
    <property type="molecule type" value="Genomic_DNA"/>
</dbReference>
<evidence type="ECO:0000313" key="2">
    <source>
        <dbReference type="Proteomes" id="UP000288805"/>
    </source>
</evidence>
<evidence type="ECO:0000313" key="1">
    <source>
        <dbReference type="EMBL" id="RVW68997.1"/>
    </source>
</evidence>